<name>A0A2A2IES4_9BACI</name>
<dbReference type="PANTHER" id="PTHR43777:SF1">
    <property type="entry name" value="MOLYBDENUM COFACTOR CYTIDYLYLTRANSFERASE"/>
    <property type="match status" value="1"/>
</dbReference>
<dbReference type="Proteomes" id="UP000218887">
    <property type="component" value="Unassembled WGS sequence"/>
</dbReference>
<dbReference type="Pfam" id="PF12804">
    <property type="entry name" value="NTP_transf_3"/>
    <property type="match status" value="1"/>
</dbReference>
<dbReference type="RefSeq" id="WP_095655455.1">
    <property type="nucleotide sequence ID" value="NZ_NPOA01000006.1"/>
</dbReference>
<sequence length="200" mass="22105">MTNSGVSAIMLAAGLSSRMGTLKALLPWQGIPLIQFQIEQMQKAGINEIIIVLGYQAEQLREITANYDVITVTNKNYEQGKSSSIRKGAAYIKEDTEGVFVSAVDQPVSSHTLRKLSNHLKKVHAKAVIPVYQNKHGHPILFHGSLKTNLLAVNEKTKGLRNVIREHSNQIAYLPVNDSDVLLNFNNPDDYMNSLQGGLK</sequence>
<feature type="domain" description="MobA-like NTP transferase" evidence="1">
    <location>
        <begin position="8"/>
        <end position="168"/>
    </location>
</feature>
<dbReference type="Gene3D" id="3.90.550.10">
    <property type="entry name" value="Spore Coat Polysaccharide Biosynthesis Protein SpsA, Chain A"/>
    <property type="match status" value="1"/>
</dbReference>
<evidence type="ECO:0000259" key="1">
    <source>
        <dbReference type="Pfam" id="PF12804"/>
    </source>
</evidence>
<proteinExistence type="predicted"/>
<dbReference type="GO" id="GO:0016779">
    <property type="term" value="F:nucleotidyltransferase activity"/>
    <property type="evidence" value="ECO:0007669"/>
    <property type="project" value="UniProtKB-ARBA"/>
</dbReference>
<dbReference type="EMBL" id="NPOA01000006">
    <property type="protein sequence ID" value="PAV29754.1"/>
    <property type="molecule type" value="Genomic_DNA"/>
</dbReference>
<dbReference type="SUPFAM" id="SSF53448">
    <property type="entry name" value="Nucleotide-diphospho-sugar transferases"/>
    <property type="match status" value="1"/>
</dbReference>
<comment type="caution">
    <text evidence="2">The sequence shown here is derived from an EMBL/GenBank/DDBJ whole genome shotgun (WGS) entry which is preliminary data.</text>
</comment>
<accession>A0A2A2IES4</accession>
<dbReference type="OrthoDB" id="285216at2"/>
<dbReference type="InterPro" id="IPR025877">
    <property type="entry name" value="MobA-like_NTP_Trfase"/>
</dbReference>
<keyword evidence="3" id="KW-1185">Reference proteome</keyword>
<dbReference type="AlphaFoldDB" id="A0A2A2IES4"/>
<dbReference type="InterPro" id="IPR029044">
    <property type="entry name" value="Nucleotide-diphossugar_trans"/>
</dbReference>
<reference evidence="2 3" key="1">
    <citation type="submission" date="2017-08" db="EMBL/GenBank/DDBJ databases">
        <title>Virgibacillus indicus sp. nov. and Virgibacillus profoundi sp. nov, two moderately halophilic bacteria isolated from marine sediment by using the Microfluidic Streak Plate.</title>
        <authorList>
            <person name="Xu B."/>
            <person name="Hu B."/>
            <person name="Wang J."/>
            <person name="Zhu Y."/>
            <person name="Huang L."/>
            <person name="Du W."/>
            <person name="Huang Y."/>
        </authorList>
    </citation>
    <scope>NUCLEOTIDE SEQUENCE [LARGE SCALE GENOMIC DNA]</scope>
    <source>
        <strain evidence="2 3">IO3-P3-H5</strain>
    </source>
</reference>
<evidence type="ECO:0000313" key="2">
    <source>
        <dbReference type="EMBL" id="PAV29754.1"/>
    </source>
</evidence>
<dbReference type="PANTHER" id="PTHR43777">
    <property type="entry name" value="MOLYBDENUM COFACTOR CYTIDYLYLTRANSFERASE"/>
    <property type="match status" value="1"/>
</dbReference>
<organism evidence="2 3">
    <name type="scientific">Virgibacillus profundi</name>
    <dbReference type="NCBI Taxonomy" id="2024555"/>
    <lineage>
        <taxon>Bacteria</taxon>
        <taxon>Bacillati</taxon>
        <taxon>Bacillota</taxon>
        <taxon>Bacilli</taxon>
        <taxon>Bacillales</taxon>
        <taxon>Bacillaceae</taxon>
        <taxon>Virgibacillus</taxon>
    </lineage>
</organism>
<gene>
    <name evidence="2" type="ORF">CIL05_10330</name>
</gene>
<dbReference type="CDD" id="cd04182">
    <property type="entry name" value="GT_2_like_f"/>
    <property type="match status" value="1"/>
</dbReference>
<evidence type="ECO:0000313" key="3">
    <source>
        <dbReference type="Proteomes" id="UP000218887"/>
    </source>
</evidence>
<protein>
    <recommendedName>
        <fullName evidence="1">MobA-like NTP transferase domain-containing protein</fullName>
    </recommendedName>
</protein>